<evidence type="ECO:0000313" key="2">
    <source>
        <dbReference type="EMBL" id="MTW12823.1"/>
    </source>
</evidence>
<keyword evidence="3" id="KW-1185">Reference proteome</keyword>
<name>A0A6L6QMK0_9BURK</name>
<gene>
    <name evidence="2" type="ORF">GM658_19635</name>
</gene>
<dbReference type="EMBL" id="WNKX01000016">
    <property type="protein sequence ID" value="MTW12823.1"/>
    <property type="molecule type" value="Genomic_DNA"/>
</dbReference>
<feature type="compositionally biased region" description="Polar residues" evidence="1">
    <location>
        <begin position="136"/>
        <end position="162"/>
    </location>
</feature>
<protein>
    <recommendedName>
        <fullName evidence="4">Pilus assembly protein PilX</fullName>
    </recommendedName>
</protein>
<sequence length="197" mass="20777">MSIRKQGGVVLPITLIVLVAMTLAAVAMMRSLDTSSVIAGNLAFRQSATASGDNGVEAAITWLRANTGALNQDSPANGYYATRQDALDMTGNRSAATNDNLNWGSASAVKTLTVDSAGNQVAYVIHRMCDSAGPLNSSTCSTQQGIKEGSSKGSSRQMQSYQEGAWDDVSNRGYYRITARVTGPRNTTSYVQAVVVI</sequence>
<reference evidence="2 3" key="1">
    <citation type="submission" date="2019-11" db="EMBL/GenBank/DDBJ databases">
        <title>Type strains purchased from KCTC, JCM and DSMZ.</title>
        <authorList>
            <person name="Lu H."/>
        </authorList>
    </citation>
    <scope>NUCLEOTIDE SEQUENCE [LARGE SCALE GENOMIC DNA]</scope>
    <source>
        <strain evidence="2 3">JCM 31587</strain>
    </source>
</reference>
<dbReference type="OrthoDB" id="5954007at2"/>
<evidence type="ECO:0008006" key="4">
    <source>
        <dbReference type="Google" id="ProtNLM"/>
    </source>
</evidence>
<evidence type="ECO:0000256" key="1">
    <source>
        <dbReference type="SAM" id="MobiDB-lite"/>
    </source>
</evidence>
<dbReference type="Proteomes" id="UP000472320">
    <property type="component" value="Unassembled WGS sequence"/>
</dbReference>
<evidence type="ECO:0000313" key="3">
    <source>
        <dbReference type="Proteomes" id="UP000472320"/>
    </source>
</evidence>
<feature type="region of interest" description="Disordered" evidence="1">
    <location>
        <begin position="136"/>
        <end position="163"/>
    </location>
</feature>
<proteinExistence type="predicted"/>
<accession>A0A6L6QMK0</accession>
<dbReference type="AlphaFoldDB" id="A0A6L6QMK0"/>
<comment type="caution">
    <text evidence="2">The sequence shown here is derived from an EMBL/GenBank/DDBJ whole genome shotgun (WGS) entry which is preliminary data.</text>
</comment>
<dbReference type="RefSeq" id="WP_155455757.1">
    <property type="nucleotide sequence ID" value="NZ_WNKX01000016.1"/>
</dbReference>
<organism evidence="2 3">
    <name type="scientific">Massilia eburnea</name>
    <dbReference type="NCBI Taxonomy" id="1776165"/>
    <lineage>
        <taxon>Bacteria</taxon>
        <taxon>Pseudomonadati</taxon>
        <taxon>Pseudomonadota</taxon>
        <taxon>Betaproteobacteria</taxon>
        <taxon>Burkholderiales</taxon>
        <taxon>Oxalobacteraceae</taxon>
        <taxon>Telluria group</taxon>
        <taxon>Massilia</taxon>
    </lineage>
</organism>